<evidence type="ECO:0000313" key="5">
    <source>
        <dbReference type="EMBL" id="RUT77706.1"/>
    </source>
</evidence>
<dbReference type="SUPFAM" id="SSF47188">
    <property type="entry name" value="Hemerythrin-like"/>
    <property type="match status" value="1"/>
</dbReference>
<dbReference type="InterPro" id="IPR035938">
    <property type="entry name" value="Hemerythrin-like_sf"/>
</dbReference>
<organism evidence="5 6">
    <name type="scientific">Ancylomarina longa</name>
    <dbReference type="NCBI Taxonomy" id="2487017"/>
    <lineage>
        <taxon>Bacteria</taxon>
        <taxon>Pseudomonadati</taxon>
        <taxon>Bacteroidota</taxon>
        <taxon>Bacteroidia</taxon>
        <taxon>Marinilabiliales</taxon>
        <taxon>Marinifilaceae</taxon>
        <taxon>Ancylomarina</taxon>
    </lineage>
</organism>
<dbReference type="CDD" id="cd12107">
    <property type="entry name" value="Hemerythrin"/>
    <property type="match status" value="1"/>
</dbReference>
<evidence type="ECO:0000256" key="2">
    <source>
        <dbReference type="ARBA" id="ARBA00022723"/>
    </source>
</evidence>
<feature type="domain" description="Hemerythrin-like" evidence="4">
    <location>
        <begin position="18"/>
        <end position="123"/>
    </location>
</feature>
<dbReference type="OrthoDB" id="9797092at2"/>
<dbReference type="Gene3D" id="1.20.120.50">
    <property type="entry name" value="Hemerythrin-like"/>
    <property type="match status" value="1"/>
</dbReference>
<name>A0A434ATQ8_9BACT</name>
<dbReference type="GO" id="GO:0046872">
    <property type="term" value="F:metal ion binding"/>
    <property type="evidence" value="ECO:0007669"/>
    <property type="project" value="UniProtKB-KW"/>
</dbReference>
<keyword evidence="6" id="KW-1185">Reference proteome</keyword>
<sequence>MKKKFQKYMWENGFELKIQVLDDQHKKFIAILNLLVDAINQDEVNKKIPQIFFKLMNHAEDYFLQEEILLKKYPESNLDDIQKDHQDFIIRIANFQNQFSKKEESIASDLLEFLDSWLKNRINNYNKQTIFYLQTGTK</sequence>
<dbReference type="InterPro" id="IPR050669">
    <property type="entry name" value="Hemerythrin"/>
</dbReference>
<evidence type="ECO:0000256" key="1">
    <source>
        <dbReference type="ARBA" id="ARBA00010587"/>
    </source>
</evidence>
<dbReference type="InterPro" id="IPR012827">
    <property type="entry name" value="Hemerythrin_metal-bd"/>
</dbReference>
<dbReference type="Pfam" id="PF01814">
    <property type="entry name" value="Hemerythrin"/>
    <property type="match status" value="1"/>
</dbReference>
<comment type="similarity">
    <text evidence="1">Belongs to the hemerythrin family.</text>
</comment>
<protein>
    <recommendedName>
        <fullName evidence="4">Hemerythrin-like domain-containing protein</fullName>
    </recommendedName>
</protein>
<dbReference type="EMBL" id="RJJX01000016">
    <property type="protein sequence ID" value="RUT77706.1"/>
    <property type="molecule type" value="Genomic_DNA"/>
</dbReference>
<dbReference type="InterPro" id="IPR012312">
    <property type="entry name" value="Hemerythrin-like"/>
</dbReference>
<gene>
    <name evidence="5" type="ORF">DLK05_11600</name>
</gene>
<keyword evidence="3" id="KW-0408">Iron</keyword>
<accession>A0A434ATQ8</accession>
<dbReference type="NCBIfam" id="TIGR02481">
    <property type="entry name" value="hemeryth_dom"/>
    <property type="match status" value="1"/>
</dbReference>
<evidence type="ECO:0000259" key="4">
    <source>
        <dbReference type="Pfam" id="PF01814"/>
    </source>
</evidence>
<dbReference type="PANTHER" id="PTHR37164">
    <property type="entry name" value="BACTERIOHEMERYTHRIN"/>
    <property type="match status" value="1"/>
</dbReference>
<keyword evidence="2" id="KW-0479">Metal-binding</keyword>
<dbReference type="Proteomes" id="UP000282985">
    <property type="component" value="Unassembled WGS sequence"/>
</dbReference>
<evidence type="ECO:0000313" key="6">
    <source>
        <dbReference type="Proteomes" id="UP000282985"/>
    </source>
</evidence>
<evidence type="ECO:0000256" key="3">
    <source>
        <dbReference type="ARBA" id="ARBA00023004"/>
    </source>
</evidence>
<reference evidence="5 6" key="1">
    <citation type="submission" date="2018-11" db="EMBL/GenBank/DDBJ databases">
        <title>Parancylomarina longa gen. nov., sp. nov., isolated from sediments of southern Okinawa.</title>
        <authorList>
            <person name="Fu T."/>
        </authorList>
    </citation>
    <scope>NUCLEOTIDE SEQUENCE [LARGE SCALE GENOMIC DNA]</scope>
    <source>
        <strain evidence="5 6">T3-2 S1-C</strain>
    </source>
</reference>
<comment type="caution">
    <text evidence="5">The sequence shown here is derived from an EMBL/GenBank/DDBJ whole genome shotgun (WGS) entry which is preliminary data.</text>
</comment>
<dbReference type="RefSeq" id="WP_127344137.1">
    <property type="nucleotide sequence ID" value="NZ_RJJX01000016.1"/>
</dbReference>
<dbReference type="AlphaFoldDB" id="A0A434ATQ8"/>
<proteinExistence type="inferred from homology"/>
<dbReference type="PANTHER" id="PTHR37164:SF1">
    <property type="entry name" value="BACTERIOHEMERYTHRIN"/>
    <property type="match status" value="1"/>
</dbReference>